<dbReference type="PANTHER" id="PTHR28245:SF1">
    <property type="entry name" value="ARF3-INTERACTING PROTEIN 1"/>
    <property type="match status" value="1"/>
</dbReference>
<dbReference type="Pfam" id="PF08616">
    <property type="entry name" value="SPA"/>
    <property type="match status" value="1"/>
</dbReference>
<dbReference type="AlphaFoldDB" id="A0AAF0ETR6"/>
<organism evidence="1 2">
    <name type="scientific">Malassezia cuniculi</name>
    <dbReference type="NCBI Taxonomy" id="948313"/>
    <lineage>
        <taxon>Eukaryota</taxon>
        <taxon>Fungi</taxon>
        <taxon>Dikarya</taxon>
        <taxon>Basidiomycota</taxon>
        <taxon>Ustilaginomycotina</taxon>
        <taxon>Malasseziomycetes</taxon>
        <taxon>Malasseziales</taxon>
        <taxon>Malasseziaceae</taxon>
        <taxon>Malassezia</taxon>
    </lineage>
</organism>
<dbReference type="InterPro" id="IPR052809">
    <property type="entry name" value="Actin_polarity_regulatory"/>
</dbReference>
<keyword evidence="2" id="KW-1185">Reference proteome</keyword>
<dbReference type="Proteomes" id="UP001219933">
    <property type="component" value="Chromosome 2"/>
</dbReference>
<dbReference type="GO" id="GO:0051666">
    <property type="term" value="P:actin cortical patch localization"/>
    <property type="evidence" value="ECO:0007669"/>
    <property type="project" value="TreeGrafter"/>
</dbReference>
<gene>
    <name evidence="1" type="ORF">MCUN1_001861</name>
</gene>
<reference evidence="1" key="1">
    <citation type="submission" date="2023-03" db="EMBL/GenBank/DDBJ databases">
        <title>Mating type loci evolution in Malassezia.</title>
        <authorList>
            <person name="Coelho M.A."/>
        </authorList>
    </citation>
    <scope>NUCLEOTIDE SEQUENCE</scope>
    <source>
        <strain evidence="1">CBS 11721</strain>
    </source>
</reference>
<evidence type="ECO:0000313" key="1">
    <source>
        <dbReference type="EMBL" id="WFD35015.1"/>
    </source>
</evidence>
<sequence>MFPYVTVFKPAVMLALDEYIRTRAPHVPGKLYGALNAIDMTTVPCLSRDEKLSLREPTAHAPLRRCISIEGISGPQQMGTGVHNVTVPYGGIELTLALPLDVFGGEIGEYSIISLLATYGATREGGWPHMLTELLHALIARKRVLFLSTSVAIAAVRNVLAAAALVRPDPTVNPEINIHPYVTLVSVDVLKDADGYIAGATNAQLAELDIWDVLCHVDTGEVRFRSDARERRNRWSRPSPPAYHDHHSEDTLYLAGVLMSIESHASEAYVRACMRTFAKNKMQSMAPRSAVDELAKVARGSRVEDPKEVIRLFNALSYCATSDLQRLKERLDRDTLTTLAHGLYHSCASVRNAAAHVLERVAPNNLNGYQRLALLHVIDGAADAHVPTCPADSE</sequence>
<accession>A0AAF0ETR6</accession>
<dbReference type="PANTHER" id="PTHR28245">
    <property type="entry name" value="ARF3-INTERACTING PROTEIN 1"/>
    <property type="match status" value="1"/>
</dbReference>
<protein>
    <submittedName>
        <fullName evidence="1">Uncharacterized protein</fullName>
    </submittedName>
</protein>
<dbReference type="GO" id="GO:0005886">
    <property type="term" value="C:plasma membrane"/>
    <property type="evidence" value="ECO:0007669"/>
    <property type="project" value="TreeGrafter"/>
</dbReference>
<dbReference type="EMBL" id="CP119878">
    <property type="protein sequence ID" value="WFD35015.1"/>
    <property type="molecule type" value="Genomic_DNA"/>
</dbReference>
<name>A0AAF0ETR6_9BASI</name>
<evidence type="ECO:0000313" key="2">
    <source>
        <dbReference type="Proteomes" id="UP001219933"/>
    </source>
</evidence>
<proteinExistence type="predicted"/>